<proteinExistence type="predicted"/>
<feature type="non-terminal residue" evidence="1">
    <location>
        <position position="1"/>
    </location>
</feature>
<dbReference type="EMBL" id="UOFB01000376">
    <property type="protein sequence ID" value="VAW49742.1"/>
    <property type="molecule type" value="Genomic_DNA"/>
</dbReference>
<dbReference type="AlphaFoldDB" id="A0A3B0WES3"/>
<gene>
    <name evidence="1" type="ORF">MNBD_GAMMA04-1425</name>
</gene>
<sequence length="36" mass="4085">KMVALNHVDSVSPETIRQVLKKRFKTLATQRVVHPG</sequence>
<evidence type="ECO:0000313" key="1">
    <source>
        <dbReference type="EMBL" id="VAW49742.1"/>
    </source>
</evidence>
<accession>A0A3B0WES3</accession>
<organism evidence="1">
    <name type="scientific">hydrothermal vent metagenome</name>
    <dbReference type="NCBI Taxonomy" id="652676"/>
    <lineage>
        <taxon>unclassified sequences</taxon>
        <taxon>metagenomes</taxon>
        <taxon>ecological metagenomes</taxon>
    </lineage>
</organism>
<protein>
    <submittedName>
        <fullName evidence="1">Uncharacterized protein</fullName>
    </submittedName>
</protein>
<reference evidence="1" key="1">
    <citation type="submission" date="2018-06" db="EMBL/GenBank/DDBJ databases">
        <authorList>
            <person name="Zhirakovskaya E."/>
        </authorList>
    </citation>
    <scope>NUCLEOTIDE SEQUENCE</scope>
</reference>
<name>A0A3B0WES3_9ZZZZ</name>